<reference evidence="3 4" key="1">
    <citation type="submission" date="2017-04" db="EMBL/GenBank/DDBJ databases">
        <authorList>
            <person name="Afonso C.L."/>
            <person name="Miller P.J."/>
            <person name="Scott M.A."/>
            <person name="Spackman E."/>
            <person name="Goraichik I."/>
            <person name="Dimitrov K.M."/>
            <person name="Suarez D.L."/>
            <person name="Swayne D.E."/>
        </authorList>
    </citation>
    <scope>NUCLEOTIDE SEQUENCE [LARGE SCALE GENOMIC DNA]</scope>
    <source>
        <strain evidence="3 4">CGMCC 1.10972</strain>
    </source>
</reference>
<evidence type="ECO:0000313" key="3">
    <source>
        <dbReference type="EMBL" id="SMC56900.1"/>
    </source>
</evidence>
<keyword evidence="4" id="KW-1185">Reference proteome</keyword>
<feature type="domain" description="Response regulatory" evidence="2">
    <location>
        <begin position="8"/>
        <end position="123"/>
    </location>
</feature>
<dbReference type="EMBL" id="FWXR01000004">
    <property type="protein sequence ID" value="SMC56900.1"/>
    <property type="molecule type" value="Genomic_DNA"/>
</dbReference>
<dbReference type="InterPro" id="IPR001789">
    <property type="entry name" value="Sig_transdc_resp-reg_receiver"/>
</dbReference>
<dbReference type="OrthoDB" id="9784719at2"/>
<dbReference type="GO" id="GO:0000160">
    <property type="term" value="P:phosphorelay signal transduction system"/>
    <property type="evidence" value="ECO:0007669"/>
    <property type="project" value="InterPro"/>
</dbReference>
<dbReference type="Gene3D" id="3.40.50.2300">
    <property type="match status" value="1"/>
</dbReference>
<accession>A0A1W2A8D3</accession>
<dbReference type="InterPro" id="IPR011006">
    <property type="entry name" value="CheY-like_superfamily"/>
</dbReference>
<dbReference type="STRING" id="937218.SAMN06297251_10425"/>
<evidence type="ECO:0000256" key="1">
    <source>
        <dbReference type="PROSITE-ProRule" id="PRU00169"/>
    </source>
</evidence>
<name>A0A1W2A8D3_9HYPH</name>
<dbReference type="PROSITE" id="PS50110">
    <property type="entry name" value="RESPONSE_REGULATORY"/>
    <property type="match status" value="1"/>
</dbReference>
<evidence type="ECO:0000313" key="4">
    <source>
        <dbReference type="Proteomes" id="UP000192656"/>
    </source>
</evidence>
<proteinExistence type="predicted"/>
<keyword evidence="1" id="KW-0597">Phosphoprotein</keyword>
<protein>
    <submittedName>
        <fullName evidence="3">Response regulator receiver domain-containing protein</fullName>
    </submittedName>
</protein>
<gene>
    <name evidence="3" type="ORF">SAMN06297251_10425</name>
</gene>
<feature type="modified residue" description="4-aspartylphosphate" evidence="1">
    <location>
        <position position="60"/>
    </location>
</feature>
<sequence length="128" mass="14099">MTQTKRLGVLVVESDPLLLLFASDAAADAGLIPYEARDSARALQILNQDERDDLGTIFVDTDLAERADGMDLAWTVHRLRPDIRIVVTSAGRTPDPKTMPPGCIYFGKPYNIYDLMSLLREAFSASAD</sequence>
<dbReference type="AlphaFoldDB" id="A0A1W2A8D3"/>
<organism evidence="3 4">
    <name type="scientific">Fulvimarina manganoxydans</name>
    <dbReference type="NCBI Taxonomy" id="937218"/>
    <lineage>
        <taxon>Bacteria</taxon>
        <taxon>Pseudomonadati</taxon>
        <taxon>Pseudomonadota</taxon>
        <taxon>Alphaproteobacteria</taxon>
        <taxon>Hyphomicrobiales</taxon>
        <taxon>Aurantimonadaceae</taxon>
        <taxon>Fulvimarina</taxon>
    </lineage>
</organism>
<dbReference type="SUPFAM" id="SSF52172">
    <property type="entry name" value="CheY-like"/>
    <property type="match status" value="1"/>
</dbReference>
<dbReference type="Proteomes" id="UP000192656">
    <property type="component" value="Unassembled WGS sequence"/>
</dbReference>
<evidence type="ECO:0000259" key="2">
    <source>
        <dbReference type="PROSITE" id="PS50110"/>
    </source>
</evidence>